<dbReference type="Proteomes" id="UP001189429">
    <property type="component" value="Unassembled WGS sequence"/>
</dbReference>
<accession>A0ABN9RJR9</accession>
<feature type="non-terminal residue" evidence="2">
    <location>
        <position position="270"/>
    </location>
</feature>
<keyword evidence="3" id="KW-1185">Reference proteome</keyword>
<feature type="compositionally biased region" description="Pro residues" evidence="1">
    <location>
        <begin position="170"/>
        <end position="179"/>
    </location>
</feature>
<gene>
    <name evidence="2" type="ORF">PCOR1329_LOCUS21165</name>
</gene>
<evidence type="ECO:0000313" key="2">
    <source>
        <dbReference type="EMBL" id="CAK0819085.1"/>
    </source>
</evidence>
<feature type="compositionally biased region" description="Low complexity" evidence="1">
    <location>
        <begin position="251"/>
        <end position="260"/>
    </location>
</feature>
<proteinExistence type="predicted"/>
<feature type="region of interest" description="Disordered" evidence="1">
    <location>
        <begin position="251"/>
        <end position="270"/>
    </location>
</feature>
<sequence>MSEQGLGRSRSPRDRWDSDRISRTVTMFGRYPTKGPASWSRRAWAEGGCLPERPPGLRVDAGGAFLLANLMEVWGSRHGLEESEVVEALRRNMLHQGRECSLRFGLTTDDTGTVTVRVHPGRRHRSRSGSGGDGARGGRSPPPQAAGRARSADGAPHPAKPGSRSAYALHPPPAPPPPAHAFSGGSSLTRVERRAMRVGVFRGQAFGNVEGFDSRALAAPGRLSAAAPATAYGQTASALGGEMDVQVVAAATSPSAPTTQDPLTAEQKLD</sequence>
<dbReference type="EMBL" id="CAUYUJ010006936">
    <property type="protein sequence ID" value="CAK0819085.1"/>
    <property type="molecule type" value="Genomic_DNA"/>
</dbReference>
<feature type="region of interest" description="Disordered" evidence="1">
    <location>
        <begin position="112"/>
        <end position="185"/>
    </location>
</feature>
<name>A0ABN9RJR9_9DINO</name>
<comment type="caution">
    <text evidence="2">The sequence shown here is derived from an EMBL/GenBank/DDBJ whole genome shotgun (WGS) entry which is preliminary data.</text>
</comment>
<evidence type="ECO:0000313" key="3">
    <source>
        <dbReference type="Proteomes" id="UP001189429"/>
    </source>
</evidence>
<reference evidence="2" key="1">
    <citation type="submission" date="2023-10" db="EMBL/GenBank/DDBJ databases">
        <authorList>
            <person name="Chen Y."/>
            <person name="Shah S."/>
            <person name="Dougan E. K."/>
            <person name="Thang M."/>
            <person name="Chan C."/>
        </authorList>
    </citation>
    <scope>NUCLEOTIDE SEQUENCE [LARGE SCALE GENOMIC DNA]</scope>
</reference>
<organism evidence="2 3">
    <name type="scientific">Prorocentrum cordatum</name>
    <dbReference type="NCBI Taxonomy" id="2364126"/>
    <lineage>
        <taxon>Eukaryota</taxon>
        <taxon>Sar</taxon>
        <taxon>Alveolata</taxon>
        <taxon>Dinophyceae</taxon>
        <taxon>Prorocentrales</taxon>
        <taxon>Prorocentraceae</taxon>
        <taxon>Prorocentrum</taxon>
    </lineage>
</organism>
<evidence type="ECO:0000256" key="1">
    <source>
        <dbReference type="SAM" id="MobiDB-lite"/>
    </source>
</evidence>
<protein>
    <submittedName>
        <fullName evidence="2">Uncharacterized protein</fullName>
    </submittedName>
</protein>